<dbReference type="Proteomes" id="UP000504638">
    <property type="component" value="Unplaced"/>
</dbReference>
<proteinExistence type="predicted"/>
<name>A0A6G1FQQ2_9PEZI</name>
<reference evidence="4" key="2">
    <citation type="submission" date="2020-04" db="EMBL/GenBank/DDBJ databases">
        <authorList>
            <consortium name="NCBI Genome Project"/>
        </authorList>
    </citation>
    <scope>NUCLEOTIDE SEQUENCE</scope>
    <source>
        <strain evidence="4">CBS 781.70</strain>
    </source>
</reference>
<gene>
    <name evidence="2 4" type="ORF">P152DRAFT_477722</name>
</gene>
<sequence>MPRHDLSYGGPNWTVRDIVRHMRHLPLTAEIRAKWQYCNMMFITLSHVVETVTNMWLRAMSEMDPRVLSEESYTALRTPRMFITIFEGLEVFSHNGLVTGFSTTMIYIPELSWGAALMSNGDRFESFGQDRIVYTMIYDLLGVPASKRVDWIARANKSIQGAKDAWNNSKSHLFPNAPQGDRRIPLPLPLASYSGTYRNAGYQNITLQIRDRPSWLDAVDEKILVANITDRTWAHSLSFEHIGAEHFLVWAVAGSMTPCATLEKLGIKGGFKVSAAGKVSHLGLAYEPPVGGEFIWFEKLA</sequence>
<dbReference type="InterPro" id="IPR021860">
    <property type="entry name" value="Peptidase_S12_Pab87-rel_C"/>
</dbReference>
<dbReference type="OrthoDB" id="5946976at2759"/>
<dbReference type="GeneID" id="54422173"/>
<dbReference type="EMBL" id="ML975195">
    <property type="protein sequence ID" value="KAF1807982.1"/>
    <property type="molecule type" value="Genomic_DNA"/>
</dbReference>
<evidence type="ECO:0000313" key="2">
    <source>
        <dbReference type="EMBL" id="KAF1807982.1"/>
    </source>
</evidence>
<dbReference type="Pfam" id="PF11954">
    <property type="entry name" value="DUF3471"/>
    <property type="match status" value="1"/>
</dbReference>
<evidence type="ECO:0000313" key="3">
    <source>
        <dbReference type="Proteomes" id="UP000504638"/>
    </source>
</evidence>
<accession>A0A6G1FQQ2</accession>
<reference evidence="2 4" key="1">
    <citation type="submission" date="2020-01" db="EMBL/GenBank/DDBJ databases">
        <authorList>
            <consortium name="DOE Joint Genome Institute"/>
            <person name="Haridas S."/>
            <person name="Albert R."/>
            <person name="Binder M."/>
            <person name="Bloem J."/>
            <person name="Labutti K."/>
            <person name="Salamov A."/>
            <person name="Andreopoulos B."/>
            <person name="Baker S.E."/>
            <person name="Barry K."/>
            <person name="Bills G."/>
            <person name="Bluhm B.H."/>
            <person name="Cannon C."/>
            <person name="Castanera R."/>
            <person name="Culley D.E."/>
            <person name="Daum C."/>
            <person name="Ezra D."/>
            <person name="Gonzalez J.B."/>
            <person name="Henrissat B."/>
            <person name="Kuo A."/>
            <person name="Liang C."/>
            <person name="Lipzen A."/>
            <person name="Lutzoni F."/>
            <person name="Magnuson J."/>
            <person name="Mondo S."/>
            <person name="Nolan M."/>
            <person name="Ohm R."/>
            <person name="Pangilinan J."/>
            <person name="Park H.-J."/>
            <person name="Ramirez L."/>
            <person name="Alfaro M."/>
            <person name="Sun H."/>
            <person name="Tritt A."/>
            <person name="Yoshinaga Y."/>
            <person name="Zwiers L.-H."/>
            <person name="Turgeon B.G."/>
            <person name="Goodwin S.B."/>
            <person name="Spatafora J.W."/>
            <person name="Crous P.W."/>
            <person name="Grigoriev I.V."/>
        </authorList>
    </citation>
    <scope>NUCLEOTIDE SEQUENCE</scope>
    <source>
        <strain evidence="2 4">CBS 781.70</strain>
    </source>
</reference>
<feature type="domain" description="Peptidase S12 Pab87-related C-terminal" evidence="1">
    <location>
        <begin position="186"/>
        <end position="299"/>
    </location>
</feature>
<dbReference type="AlphaFoldDB" id="A0A6G1FQQ2"/>
<keyword evidence="3" id="KW-1185">Reference proteome</keyword>
<evidence type="ECO:0000313" key="4">
    <source>
        <dbReference type="RefSeq" id="XP_033529613.1"/>
    </source>
</evidence>
<protein>
    <recommendedName>
        <fullName evidence="1">Peptidase S12 Pab87-related C-terminal domain-containing protein</fullName>
    </recommendedName>
</protein>
<dbReference type="RefSeq" id="XP_033529613.1">
    <property type="nucleotide sequence ID" value="XM_033681603.1"/>
</dbReference>
<organism evidence="2">
    <name type="scientific">Eremomyces bilateralis CBS 781.70</name>
    <dbReference type="NCBI Taxonomy" id="1392243"/>
    <lineage>
        <taxon>Eukaryota</taxon>
        <taxon>Fungi</taxon>
        <taxon>Dikarya</taxon>
        <taxon>Ascomycota</taxon>
        <taxon>Pezizomycotina</taxon>
        <taxon>Dothideomycetes</taxon>
        <taxon>Dothideomycetes incertae sedis</taxon>
        <taxon>Eremomycetales</taxon>
        <taxon>Eremomycetaceae</taxon>
        <taxon>Eremomyces</taxon>
    </lineage>
</organism>
<dbReference type="Gene3D" id="3.40.710.10">
    <property type="entry name" value="DD-peptidase/beta-lactamase superfamily"/>
    <property type="match status" value="2"/>
</dbReference>
<dbReference type="InterPro" id="IPR012338">
    <property type="entry name" value="Beta-lactam/transpept-like"/>
</dbReference>
<reference evidence="4" key="3">
    <citation type="submission" date="2025-04" db="UniProtKB">
        <authorList>
            <consortium name="RefSeq"/>
        </authorList>
    </citation>
    <scope>IDENTIFICATION</scope>
    <source>
        <strain evidence="4">CBS 781.70</strain>
    </source>
</reference>
<evidence type="ECO:0000259" key="1">
    <source>
        <dbReference type="Pfam" id="PF11954"/>
    </source>
</evidence>
<dbReference type="SUPFAM" id="SSF56601">
    <property type="entry name" value="beta-lactamase/transpeptidase-like"/>
    <property type="match status" value="1"/>
</dbReference>